<reference evidence="1 2" key="1">
    <citation type="submission" date="2016-08" db="EMBL/GenBank/DDBJ databases">
        <title>Analysis of Carbohydrate Active Enzymes in Thermogemmatispora T81 Reveals Carbohydrate Degradation Ability.</title>
        <authorList>
            <person name="Tomazini A."/>
            <person name="Lal S."/>
            <person name="Stott M."/>
            <person name="Henrissat B."/>
            <person name="Polikarpov I."/>
            <person name="Sparling R."/>
            <person name="Levin D.B."/>
        </authorList>
    </citation>
    <scope>NUCLEOTIDE SEQUENCE [LARGE SCALE GENOMIC DNA]</scope>
    <source>
        <strain evidence="1 2">T81</strain>
    </source>
</reference>
<protein>
    <submittedName>
        <fullName evidence="1">Uncharacterized protein</fullName>
    </submittedName>
</protein>
<sequence>MTLGITFLLLLMWVIWTVDTFYSRIDLFSHGFLWSSPFNQAAFRWEDISTIWRGTYQASSDSHPEGVGEIDTIKVKQQNGSLFELSTFTQLNEHERARICDTIESYFVATHLPALLEGYQRGEILNFDPLFVSRDGLWNKGDFLPWSQVETIEIGPEQIVIRREGRTSDWYRTWVPRQPNACLLNAVVEIVYKASR</sequence>
<organism evidence="1 2">
    <name type="scientific">Thermogemmatispora tikiterensis</name>
    <dbReference type="NCBI Taxonomy" id="1825093"/>
    <lineage>
        <taxon>Bacteria</taxon>
        <taxon>Bacillati</taxon>
        <taxon>Chloroflexota</taxon>
        <taxon>Ktedonobacteria</taxon>
        <taxon>Thermogemmatisporales</taxon>
        <taxon>Thermogemmatisporaceae</taxon>
        <taxon>Thermogemmatispora</taxon>
    </lineage>
</organism>
<keyword evidence="2" id="KW-1185">Reference proteome</keyword>
<dbReference type="EMBL" id="MCIF01000002">
    <property type="protein sequence ID" value="RAQ96245.1"/>
    <property type="molecule type" value="Genomic_DNA"/>
</dbReference>
<accession>A0A328VQ53</accession>
<dbReference type="Proteomes" id="UP000248706">
    <property type="component" value="Unassembled WGS sequence"/>
</dbReference>
<evidence type="ECO:0000313" key="1">
    <source>
        <dbReference type="EMBL" id="RAQ96245.1"/>
    </source>
</evidence>
<dbReference type="InterPro" id="IPR046492">
    <property type="entry name" value="DUF6585"/>
</dbReference>
<proteinExistence type="predicted"/>
<dbReference type="AlphaFoldDB" id="A0A328VQ53"/>
<name>A0A328VQ53_9CHLR</name>
<dbReference type="RefSeq" id="WP_112429662.1">
    <property type="nucleotide sequence ID" value="NZ_MCIF01000002.1"/>
</dbReference>
<evidence type="ECO:0000313" key="2">
    <source>
        <dbReference type="Proteomes" id="UP000248706"/>
    </source>
</evidence>
<comment type="caution">
    <text evidence="1">The sequence shown here is derived from an EMBL/GenBank/DDBJ whole genome shotgun (WGS) entry which is preliminary data.</text>
</comment>
<gene>
    <name evidence="1" type="ORF">A4R35_11935</name>
</gene>
<dbReference type="Pfam" id="PF20226">
    <property type="entry name" value="DUF6585"/>
    <property type="match status" value="1"/>
</dbReference>